<dbReference type="AlphaFoldDB" id="W1N9M6"/>
<comment type="caution">
    <text evidence="9">The sequence shown here is derived from an EMBL/GenBank/DDBJ whole genome shotgun (WGS) entry which is preliminary data.</text>
</comment>
<comment type="similarity">
    <text evidence="2">Belongs to the outer membrane factor (OMF) (TC 1.B.17) family.</text>
</comment>
<accession>W1N9M6</accession>
<evidence type="ECO:0000256" key="1">
    <source>
        <dbReference type="ARBA" id="ARBA00004442"/>
    </source>
</evidence>
<dbReference type="Proteomes" id="UP000019113">
    <property type="component" value="Unassembled WGS sequence"/>
</dbReference>
<keyword evidence="10" id="KW-1185">Reference proteome</keyword>
<evidence type="ECO:0000256" key="2">
    <source>
        <dbReference type="ARBA" id="ARBA00007613"/>
    </source>
</evidence>
<evidence type="ECO:0000256" key="5">
    <source>
        <dbReference type="ARBA" id="ARBA00022692"/>
    </source>
</evidence>
<evidence type="ECO:0000256" key="8">
    <source>
        <dbReference type="SAM" id="SignalP"/>
    </source>
</evidence>
<reference evidence="9 10" key="1">
    <citation type="submission" date="2013-08" db="EMBL/GenBank/DDBJ databases">
        <title>draft genome of Halomonas huanghegensis, strain BJGMM-B45T.</title>
        <authorList>
            <person name="Miao C."/>
            <person name="Wan Y."/>
            <person name="Jin W."/>
        </authorList>
    </citation>
    <scope>NUCLEOTIDE SEQUENCE [LARGE SCALE GENOMIC DNA]</scope>
    <source>
        <strain evidence="9 10">BJGMM-B45</strain>
    </source>
</reference>
<keyword evidence="6" id="KW-0472">Membrane</keyword>
<name>W1N9M6_9GAMM</name>
<evidence type="ECO:0000256" key="4">
    <source>
        <dbReference type="ARBA" id="ARBA00022452"/>
    </source>
</evidence>
<protein>
    <recommendedName>
        <fullName evidence="11">Transporter</fullName>
    </recommendedName>
</protein>
<dbReference type="InterPro" id="IPR003423">
    <property type="entry name" value="OMP_efflux"/>
</dbReference>
<dbReference type="GO" id="GO:0015288">
    <property type="term" value="F:porin activity"/>
    <property type="evidence" value="ECO:0007669"/>
    <property type="project" value="TreeGrafter"/>
</dbReference>
<evidence type="ECO:0008006" key="11">
    <source>
        <dbReference type="Google" id="ProtNLM"/>
    </source>
</evidence>
<evidence type="ECO:0000313" key="10">
    <source>
        <dbReference type="Proteomes" id="UP000019113"/>
    </source>
</evidence>
<evidence type="ECO:0000256" key="6">
    <source>
        <dbReference type="ARBA" id="ARBA00023136"/>
    </source>
</evidence>
<feature type="chain" id="PRO_5009977454" description="Transporter" evidence="8">
    <location>
        <begin position="19"/>
        <end position="418"/>
    </location>
</feature>
<dbReference type="GO" id="GO:0009279">
    <property type="term" value="C:cell outer membrane"/>
    <property type="evidence" value="ECO:0007669"/>
    <property type="project" value="UniProtKB-SubCell"/>
</dbReference>
<dbReference type="STRING" id="1178482.AR456_14450"/>
<evidence type="ECO:0000256" key="7">
    <source>
        <dbReference type="ARBA" id="ARBA00023237"/>
    </source>
</evidence>
<sequence>MTSALVVALGLLPGSLQAMTLLEAVSQGLAVNPEIMAAEADARSVETEVDIAKDSYWPSVSMSAGPENQIFGEIGYDVTATQVLYDWGRIASQVSTASAEHQQSLATLKVTSDEVALDIIELYLDVIAAQQRVAVVEDYLQRLNELATMTRDRDMGGYSDRSESERANLDLARAREQLSVERGSLREAQRQLSVLLEQELLTTQEPVPGSDLLATLESPQAMSDAIADAPALDKTEAGIEAAQARLDESRAALKPQLNLEGSLLRREIGGRVEDDQVIALRISMEPIQGLSNWRRTEAAGQRMEASRYSHRATLMDIERSLSGLLDQREVTAMRQQGLRQQVLSAENVISTYHEQFNAGLRDIADLLSIEREHFEAARQLVDLKIQQYRLQYRAASQLGMLDAVMPGITRMVAGGVNG</sequence>
<organism evidence="9 10">
    <name type="scientific">Halomonas huangheensis</name>
    <dbReference type="NCBI Taxonomy" id="1178482"/>
    <lineage>
        <taxon>Bacteria</taxon>
        <taxon>Pseudomonadati</taxon>
        <taxon>Pseudomonadota</taxon>
        <taxon>Gammaproteobacteria</taxon>
        <taxon>Oceanospirillales</taxon>
        <taxon>Halomonadaceae</taxon>
        <taxon>Halomonas</taxon>
    </lineage>
</organism>
<dbReference type="GO" id="GO:1990281">
    <property type="term" value="C:efflux pump complex"/>
    <property type="evidence" value="ECO:0007669"/>
    <property type="project" value="TreeGrafter"/>
</dbReference>
<keyword evidence="4" id="KW-1134">Transmembrane beta strand</keyword>
<dbReference type="KEGG" id="hhu:AR456_14450"/>
<dbReference type="PATRIC" id="fig|1178482.3.peg.1696"/>
<proteinExistence type="inferred from homology"/>
<dbReference type="Gene3D" id="1.20.1600.10">
    <property type="entry name" value="Outer membrane efflux proteins (OEP)"/>
    <property type="match status" value="1"/>
</dbReference>
<gene>
    <name evidence="9" type="ORF">BJB45_12665</name>
</gene>
<evidence type="ECO:0000256" key="3">
    <source>
        <dbReference type="ARBA" id="ARBA00022448"/>
    </source>
</evidence>
<feature type="signal peptide" evidence="8">
    <location>
        <begin position="1"/>
        <end position="18"/>
    </location>
</feature>
<dbReference type="PANTHER" id="PTHR30026">
    <property type="entry name" value="OUTER MEMBRANE PROTEIN TOLC"/>
    <property type="match status" value="1"/>
</dbReference>
<dbReference type="GO" id="GO:0015562">
    <property type="term" value="F:efflux transmembrane transporter activity"/>
    <property type="evidence" value="ECO:0007669"/>
    <property type="project" value="InterPro"/>
</dbReference>
<keyword evidence="7" id="KW-0998">Cell outer membrane</keyword>
<comment type="subcellular location">
    <subcellularLocation>
        <location evidence="1">Cell outer membrane</location>
    </subcellularLocation>
</comment>
<dbReference type="EMBL" id="AVBC01000021">
    <property type="protein sequence ID" value="ERL51635.1"/>
    <property type="molecule type" value="Genomic_DNA"/>
</dbReference>
<dbReference type="Pfam" id="PF02321">
    <property type="entry name" value="OEP"/>
    <property type="match status" value="2"/>
</dbReference>
<dbReference type="RefSeq" id="WP_021818649.1">
    <property type="nucleotide sequence ID" value="NZ_AVBC01000021.1"/>
</dbReference>
<dbReference type="eggNOG" id="COG1538">
    <property type="taxonomic scope" value="Bacteria"/>
</dbReference>
<keyword evidence="3" id="KW-0813">Transport</keyword>
<dbReference type="SUPFAM" id="SSF56954">
    <property type="entry name" value="Outer membrane efflux proteins (OEP)"/>
    <property type="match status" value="1"/>
</dbReference>
<dbReference type="OrthoDB" id="9814637at2"/>
<dbReference type="InterPro" id="IPR051906">
    <property type="entry name" value="TolC-like"/>
</dbReference>
<keyword evidence="8" id="KW-0732">Signal</keyword>
<dbReference type="PANTHER" id="PTHR30026:SF22">
    <property type="entry name" value="OUTER MEMBRANE EFFLUX PROTEIN"/>
    <property type="match status" value="1"/>
</dbReference>
<evidence type="ECO:0000313" key="9">
    <source>
        <dbReference type="EMBL" id="ERL51635.1"/>
    </source>
</evidence>
<keyword evidence="5" id="KW-0812">Transmembrane</keyword>